<dbReference type="PROSITE" id="PS50005">
    <property type="entry name" value="TPR"/>
    <property type="match status" value="1"/>
</dbReference>
<dbReference type="GO" id="GO:0071218">
    <property type="term" value="P:cellular response to misfolded protein"/>
    <property type="evidence" value="ECO:0007669"/>
    <property type="project" value="TreeGrafter"/>
</dbReference>
<protein>
    <recommendedName>
        <fullName evidence="7">E3 ubiquitin-protein ligase CHIP</fullName>
        <ecNumber evidence="2">2.3.2.27</ecNumber>
    </recommendedName>
    <alternativeName>
        <fullName evidence="8">RING-type E3 ubiquitin transferase CHIP</fullName>
    </alternativeName>
</protein>
<feature type="domain" description="U-box" evidence="10">
    <location>
        <begin position="221"/>
        <end position="295"/>
    </location>
</feature>
<proteinExistence type="predicted"/>
<dbReference type="EC" id="2.3.2.27" evidence="2"/>
<comment type="catalytic activity">
    <reaction evidence="1">
        <text>S-ubiquitinyl-[E2 ubiquitin-conjugating enzyme]-L-cysteine + [acceptor protein]-L-lysine = [E2 ubiquitin-conjugating enzyme]-L-cysteine + N(6)-ubiquitinyl-[acceptor protein]-L-lysine.</text>
        <dbReference type="EC" id="2.3.2.27"/>
    </reaction>
</comment>
<keyword evidence="6 9" id="KW-0802">TPR repeat</keyword>
<feature type="repeat" description="TPR" evidence="9">
    <location>
        <begin position="31"/>
        <end position="64"/>
    </location>
</feature>
<evidence type="ECO:0000256" key="5">
    <source>
        <dbReference type="ARBA" id="ARBA00022786"/>
    </source>
</evidence>
<dbReference type="GO" id="GO:0043161">
    <property type="term" value="P:proteasome-mediated ubiquitin-dependent protein catabolic process"/>
    <property type="evidence" value="ECO:0007669"/>
    <property type="project" value="TreeGrafter"/>
</dbReference>
<organism evidence="11 12">
    <name type="scientific">Bursaphelenchus xylophilus</name>
    <name type="common">Pinewood nematode worm</name>
    <name type="synonym">Aphelenchoides xylophilus</name>
    <dbReference type="NCBI Taxonomy" id="6326"/>
    <lineage>
        <taxon>Eukaryota</taxon>
        <taxon>Metazoa</taxon>
        <taxon>Ecdysozoa</taxon>
        <taxon>Nematoda</taxon>
        <taxon>Chromadorea</taxon>
        <taxon>Rhabditida</taxon>
        <taxon>Tylenchina</taxon>
        <taxon>Tylenchomorpha</taxon>
        <taxon>Aphelenchoidea</taxon>
        <taxon>Aphelenchoididae</taxon>
        <taxon>Bursaphelenchus</taxon>
    </lineage>
</organism>
<evidence type="ECO:0000256" key="6">
    <source>
        <dbReference type="ARBA" id="ARBA00022803"/>
    </source>
</evidence>
<dbReference type="GO" id="GO:0051087">
    <property type="term" value="F:protein-folding chaperone binding"/>
    <property type="evidence" value="ECO:0007669"/>
    <property type="project" value="TreeGrafter"/>
</dbReference>
<evidence type="ECO:0000313" key="11">
    <source>
        <dbReference type="EMBL" id="CAD5234212.1"/>
    </source>
</evidence>
<dbReference type="InterPro" id="IPR041312">
    <property type="entry name" value="CHIP_TPR_N"/>
</dbReference>
<dbReference type="GO" id="GO:0061630">
    <property type="term" value="F:ubiquitin protein ligase activity"/>
    <property type="evidence" value="ECO:0007669"/>
    <property type="project" value="UniProtKB-EC"/>
</dbReference>
<dbReference type="SMART" id="SM00028">
    <property type="entry name" value="TPR"/>
    <property type="match status" value="3"/>
</dbReference>
<dbReference type="Gene3D" id="6.10.140.2020">
    <property type="match status" value="1"/>
</dbReference>
<dbReference type="InterPro" id="IPR045202">
    <property type="entry name" value="CHIP_RING-Ubox"/>
</dbReference>
<dbReference type="InterPro" id="IPR019734">
    <property type="entry name" value="TPR_rpt"/>
</dbReference>
<dbReference type="GO" id="GO:0030018">
    <property type="term" value="C:Z disc"/>
    <property type="evidence" value="ECO:0007669"/>
    <property type="project" value="TreeGrafter"/>
</dbReference>
<evidence type="ECO:0000256" key="8">
    <source>
        <dbReference type="ARBA" id="ARBA00044543"/>
    </source>
</evidence>
<dbReference type="Proteomes" id="UP000659654">
    <property type="component" value="Unassembled WGS sequence"/>
</dbReference>
<dbReference type="Pfam" id="PF13414">
    <property type="entry name" value="TPR_11"/>
    <property type="match status" value="1"/>
</dbReference>
<keyword evidence="12" id="KW-1185">Reference proteome</keyword>
<dbReference type="SMART" id="SM00504">
    <property type="entry name" value="Ubox"/>
    <property type="match status" value="1"/>
</dbReference>
<dbReference type="InterPro" id="IPR011990">
    <property type="entry name" value="TPR-like_helical_dom_sf"/>
</dbReference>
<evidence type="ECO:0000256" key="4">
    <source>
        <dbReference type="ARBA" id="ARBA00022737"/>
    </source>
</evidence>
<evidence type="ECO:0000256" key="2">
    <source>
        <dbReference type="ARBA" id="ARBA00012483"/>
    </source>
</evidence>
<dbReference type="EMBL" id="CAJFCV020000006">
    <property type="protein sequence ID" value="CAG9129856.1"/>
    <property type="molecule type" value="Genomic_DNA"/>
</dbReference>
<keyword evidence="3" id="KW-0808">Transferase</keyword>
<dbReference type="Gene3D" id="3.30.40.10">
    <property type="entry name" value="Zinc/RING finger domain, C3HC4 (zinc finger)"/>
    <property type="match status" value="1"/>
</dbReference>
<dbReference type="OrthoDB" id="629492at2759"/>
<dbReference type="SUPFAM" id="SSF57850">
    <property type="entry name" value="RING/U-box"/>
    <property type="match status" value="1"/>
</dbReference>
<dbReference type="Pfam" id="PF04564">
    <property type="entry name" value="U-box"/>
    <property type="match status" value="1"/>
</dbReference>
<dbReference type="FunFam" id="3.30.40.10:FF:000124">
    <property type="entry name" value="STIP1 homology and U box-containing protein 1"/>
    <property type="match status" value="1"/>
</dbReference>
<reference evidence="11" key="1">
    <citation type="submission" date="2020-09" db="EMBL/GenBank/DDBJ databases">
        <authorList>
            <person name="Kikuchi T."/>
        </authorList>
    </citation>
    <scope>NUCLEOTIDE SEQUENCE</scope>
    <source>
        <strain evidence="11">Ka4C1</strain>
    </source>
</reference>
<gene>
    <name evidence="11" type="ORF">BXYJ_LOCUS14303</name>
</gene>
<dbReference type="SUPFAM" id="SSF48452">
    <property type="entry name" value="TPR-like"/>
    <property type="match status" value="1"/>
</dbReference>
<dbReference type="GO" id="GO:0045862">
    <property type="term" value="P:positive regulation of proteolysis"/>
    <property type="evidence" value="ECO:0007669"/>
    <property type="project" value="TreeGrafter"/>
</dbReference>
<dbReference type="SMR" id="A0A811M0P4"/>
<dbReference type="CDD" id="cd16654">
    <property type="entry name" value="RING-Ubox_CHIP"/>
    <property type="match status" value="1"/>
</dbReference>
<evidence type="ECO:0000256" key="1">
    <source>
        <dbReference type="ARBA" id="ARBA00000900"/>
    </source>
</evidence>
<dbReference type="PROSITE" id="PS51698">
    <property type="entry name" value="U_BOX"/>
    <property type="match status" value="1"/>
</dbReference>
<evidence type="ECO:0000256" key="7">
    <source>
        <dbReference type="ARBA" id="ARBA00044534"/>
    </source>
</evidence>
<accession>A0A811M0P4</accession>
<evidence type="ECO:0000313" key="12">
    <source>
        <dbReference type="Proteomes" id="UP000659654"/>
    </source>
</evidence>
<evidence type="ECO:0000259" key="10">
    <source>
        <dbReference type="PROSITE" id="PS51698"/>
    </source>
</evidence>
<evidence type="ECO:0000256" key="9">
    <source>
        <dbReference type="PROSITE-ProRule" id="PRU00339"/>
    </source>
</evidence>
<dbReference type="PANTHER" id="PTHR46803">
    <property type="entry name" value="E3 UBIQUITIN-PROTEIN LIGASE CHIP"/>
    <property type="match status" value="1"/>
</dbReference>
<name>A0A811M0P4_BURXY</name>
<dbReference type="AlphaFoldDB" id="A0A811M0P4"/>
<keyword evidence="5" id="KW-0833">Ubl conjugation pathway</keyword>
<dbReference type="Pfam" id="PF18391">
    <property type="entry name" value="CHIP_TPR_N"/>
    <property type="match status" value="1"/>
</dbReference>
<evidence type="ECO:0000256" key="3">
    <source>
        <dbReference type="ARBA" id="ARBA00022679"/>
    </source>
</evidence>
<dbReference type="Proteomes" id="UP000582659">
    <property type="component" value="Unassembled WGS sequence"/>
</dbReference>
<dbReference type="InterPro" id="IPR003613">
    <property type="entry name" value="Ubox_domain"/>
</dbReference>
<dbReference type="Gene3D" id="1.25.40.10">
    <property type="entry name" value="Tetratricopeptide repeat domain"/>
    <property type="match status" value="1"/>
</dbReference>
<dbReference type="GO" id="GO:0006515">
    <property type="term" value="P:protein quality control for misfolded or incompletely synthesized proteins"/>
    <property type="evidence" value="ECO:0007669"/>
    <property type="project" value="TreeGrafter"/>
</dbReference>
<sequence>MAIKGGEPQPLRLVIKNKTTFLNPYDVMSSAVEHKEAGNRYFQQQKFEEAIDAYGKAILKNNTEPSYFTNRALCFVNLKKWNLAADDCRRALELDGRNIKANYFLGKICLHNNQLDEAVLLLTRAHEAANNQKMAFGDEITSLLRQARREKFRIEEEKRITQEIELQSYLNRLIDDDIASTIKTLNVNDTEADKIRSEGMERKQQLNSLFSEIDDRRRKREIPDYLCGKISFELLRDPVITPSGITYDRADIKEHLHRVGHFDPITRVPLTVDQLIPNLAMKEVLDTFISENEWALDA</sequence>
<dbReference type="GO" id="GO:0000209">
    <property type="term" value="P:protein polyubiquitination"/>
    <property type="evidence" value="ECO:0007669"/>
    <property type="project" value="TreeGrafter"/>
</dbReference>
<comment type="caution">
    <text evidence="11">The sequence shown here is derived from an EMBL/GenBank/DDBJ whole genome shotgun (WGS) entry which is preliminary data.</text>
</comment>
<dbReference type="PANTHER" id="PTHR46803:SF2">
    <property type="entry name" value="E3 UBIQUITIN-PROTEIN LIGASE CHIP"/>
    <property type="match status" value="1"/>
</dbReference>
<dbReference type="EMBL" id="CAJFDI010000006">
    <property type="protein sequence ID" value="CAD5234212.1"/>
    <property type="molecule type" value="Genomic_DNA"/>
</dbReference>
<dbReference type="InterPro" id="IPR013083">
    <property type="entry name" value="Znf_RING/FYVE/PHD"/>
</dbReference>
<keyword evidence="4" id="KW-0677">Repeat</keyword>